<reference evidence="2" key="1">
    <citation type="submission" date="2020-12" db="EMBL/GenBank/DDBJ databases">
        <title>Genomic characterization of non-nitrogen-fixing Frankia strains.</title>
        <authorList>
            <person name="Carlos-Shanley C."/>
            <person name="Guerra T."/>
            <person name="Hahn D."/>
        </authorList>
    </citation>
    <scope>NUCLEOTIDE SEQUENCE</scope>
    <source>
        <strain evidence="2">CN6</strain>
    </source>
</reference>
<feature type="region of interest" description="Disordered" evidence="1">
    <location>
        <begin position="1"/>
        <end position="22"/>
    </location>
</feature>
<proteinExistence type="predicted"/>
<feature type="compositionally biased region" description="Low complexity" evidence="1">
    <location>
        <begin position="1"/>
        <end position="11"/>
    </location>
</feature>
<organism evidence="2 3">
    <name type="scientific">Frankia nepalensis</name>
    <dbReference type="NCBI Taxonomy" id="1836974"/>
    <lineage>
        <taxon>Bacteria</taxon>
        <taxon>Bacillati</taxon>
        <taxon>Actinomycetota</taxon>
        <taxon>Actinomycetes</taxon>
        <taxon>Frankiales</taxon>
        <taxon>Frankiaceae</taxon>
        <taxon>Frankia</taxon>
    </lineage>
</organism>
<dbReference type="Proteomes" id="UP000604475">
    <property type="component" value="Unassembled WGS sequence"/>
</dbReference>
<dbReference type="AlphaFoldDB" id="A0A937RL45"/>
<evidence type="ECO:0000313" key="2">
    <source>
        <dbReference type="EMBL" id="MBL7632270.1"/>
    </source>
</evidence>
<evidence type="ECO:0000256" key="1">
    <source>
        <dbReference type="SAM" id="MobiDB-lite"/>
    </source>
</evidence>
<gene>
    <name evidence="2" type="ORF">I7412_34985</name>
</gene>
<accession>A0A937RL45</accession>
<evidence type="ECO:0000313" key="3">
    <source>
        <dbReference type="Proteomes" id="UP000604475"/>
    </source>
</evidence>
<sequence length="1184" mass="128676">MTNSSTTPRAARPTRRAGGKNTQAAVVVPVSVAALAVNARTRDTDGTFVFQRWRTNFRFTELDNLPPEPRPFDVESDWRGNPDRLGVYLQWQLPEALCRGKHESTGGVGDFPLVPNRWLVVRYGRSSRAVRAWLVHSDYLDPRDGTVSFADPTADGVVATMIGRRHELTADAPWREPADPPEPFLTAVGPGLMTFTVFQPYNENVFSIHDTLDDVTGADRLSYAVAGWYATAGSDILADGELTDLLEKLEWTVPGPAAAVGRRTLYTGTALGVDWDPDGAVPDSDSPDGSTVAVAIGNSAAEAAAELQEQADGPDAFSADDAALFRAFLLGALDDLDRGDGEEIVERTAHQGGFGPVPGGYRWQVVGRGDPSTPSSLSSAALARRQRAEDTVVADLNRAQRAHDRLEHDLTAARERLYQLWWLSRLSKQPDEFRSKIGAQLDPANPDGTAGQVAALTAALATARRTLPWGLEHAELAASIAAYATDHGIVGDRRLTRVPRDPFEQHADPAVVLAGARLNAPLIRGDALPCRLPDRHVTRVAGGRTTIGAADVAADLAKVALGGLPAELLDAIRGALTEFLILDRALAAGMDLATATVTGTLPELGAAPWRQPWQPLYMMWEAEFYPLTFRDGATEHWKWDSNRYRWLGVGAPAKSRVVRGRQYLTPSVGHATAGRFDTYARHRDDPAATVARALRDDAEQSDLLVQRLDGLGAAVGQREPAATAHPTGAIADLLADGDYRAPDPGPQPLDEWDEWEPSQFVELRAGQMKFTRLSVVDRFGRAVNLITNDYHFTPVVPDTMVPDHPVHPVEPDRFIELSPRLLQPARLRFDLLPATHTGNVGDDVDLAPGENPVAGWLLHNRLDASLACYDPDGAALGELRVVMAPSGDRIVDWTPLPGSPLTDFGELAGPYPHLYRFLRTIKERGVDTFTAVRQTIDEALTTIDPDGPDDTALSFLAGRPLALVRARVDLELCGPIRRDVHWRAVLSPPTPQMPTYPWTIRLGEAPMTDDGLVGYVLNDDYDHFETVVDPRGPAGDYLRPIGDGSRLRLSFAGEDNAILTLLFDPRAAVHAVTDILPVGQLRVPERFVTAALTRMAICFRTGPLLAAPRQIETPDGQLVDAMAIPRPATAVGTWSWTEPFDGQWARWPMVAPTDDEAPVGAPEIRSGFLVLDDAASATRHSATR</sequence>
<name>A0A937RL45_9ACTN</name>
<comment type="caution">
    <text evidence="2">The sequence shown here is derived from an EMBL/GenBank/DDBJ whole genome shotgun (WGS) entry which is preliminary data.</text>
</comment>
<dbReference type="EMBL" id="JAEACQ010000302">
    <property type="protein sequence ID" value="MBL7632270.1"/>
    <property type="molecule type" value="Genomic_DNA"/>
</dbReference>
<keyword evidence="3" id="KW-1185">Reference proteome</keyword>
<dbReference type="RefSeq" id="WP_203000193.1">
    <property type="nucleotide sequence ID" value="NZ_JADWYU010000132.1"/>
</dbReference>
<protein>
    <submittedName>
        <fullName evidence="2">Uncharacterized protein</fullName>
    </submittedName>
</protein>